<dbReference type="EMBL" id="JAIWQS010000005">
    <property type="protein sequence ID" value="KAJ8764737.1"/>
    <property type="molecule type" value="Genomic_DNA"/>
</dbReference>
<proteinExistence type="predicted"/>
<dbReference type="Pfam" id="PF08268">
    <property type="entry name" value="FBA_3"/>
    <property type="match status" value="1"/>
</dbReference>
<evidence type="ECO:0000313" key="3">
    <source>
        <dbReference type="Proteomes" id="UP001159364"/>
    </source>
</evidence>
<dbReference type="InterPro" id="IPR001810">
    <property type="entry name" value="F-box_dom"/>
</dbReference>
<dbReference type="Proteomes" id="UP001159364">
    <property type="component" value="Linkage Group LG05"/>
</dbReference>
<feature type="domain" description="F-box" evidence="1">
    <location>
        <begin position="31"/>
        <end position="80"/>
    </location>
</feature>
<name>A0AAV8TCZ1_9ROSI</name>
<evidence type="ECO:0000259" key="1">
    <source>
        <dbReference type="PROSITE" id="PS50181"/>
    </source>
</evidence>
<dbReference type="SMART" id="SM00256">
    <property type="entry name" value="FBOX"/>
    <property type="match status" value="1"/>
</dbReference>
<dbReference type="PANTHER" id="PTHR31672">
    <property type="entry name" value="BNACNNG10540D PROTEIN"/>
    <property type="match status" value="1"/>
</dbReference>
<organism evidence="2 3">
    <name type="scientific">Erythroxylum novogranatense</name>
    <dbReference type="NCBI Taxonomy" id="1862640"/>
    <lineage>
        <taxon>Eukaryota</taxon>
        <taxon>Viridiplantae</taxon>
        <taxon>Streptophyta</taxon>
        <taxon>Embryophyta</taxon>
        <taxon>Tracheophyta</taxon>
        <taxon>Spermatophyta</taxon>
        <taxon>Magnoliopsida</taxon>
        <taxon>eudicotyledons</taxon>
        <taxon>Gunneridae</taxon>
        <taxon>Pentapetalae</taxon>
        <taxon>rosids</taxon>
        <taxon>fabids</taxon>
        <taxon>Malpighiales</taxon>
        <taxon>Erythroxylaceae</taxon>
        <taxon>Erythroxylum</taxon>
    </lineage>
</organism>
<protein>
    <recommendedName>
        <fullName evidence="1">F-box domain-containing protein</fullName>
    </recommendedName>
</protein>
<dbReference type="CDD" id="cd22157">
    <property type="entry name" value="F-box_AtFBW1-like"/>
    <property type="match status" value="1"/>
</dbReference>
<dbReference type="InterPro" id="IPR050796">
    <property type="entry name" value="SCF_F-box_component"/>
</dbReference>
<evidence type="ECO:0000313" key="2">
    <source>
        <dbReference type="EMBL" id="KAJ8764737.1"/>
    </source>
</evidence>
<dbReference type="AlphaFoldDB" id="A0AAV8TCZ1"/>
<dbReference type="PANTHER" id="PTHR31672:SF13">
    <property type="entry name" value="F-BOX PROTEIN CPR30-LIKE"/>
    <property type="match status" value="1"/>
</dbReference>
<gene>
    <name evidence="2" type="ORF">K2173_009125</name>
</gene>
<dbReference type="SUPFAM" id="SSF81383">
    <property type="entry name" value="F-box domain"/>
    <property type="match status" value="1"/>
</dbReference>
<sequence length="398" mass="45213">MEGRDANPLQKFGRINEVARGIDLEVPYEMEFPILELPDRIIFEILARLPFLSVLRCKCVCRAFCGLIRDPYFSKHYISRAPTSYLVREASRKKIHFYEDDSMPSQRMSSSNLSNFKCQVPPKQVVAKLSELHEKMVFVNSCNGFLCMYSGDRPKYYISNPVLDEIMLMPSPPSLEIGHNYLNFSALGFSPNTNKFKVVRFVSKLAKVVAEVLTVGRKSWTSVDCSLAGNPVESLDPFVNGALHWISDRCRTEGMLCSFNLDTDTFMPIALPNNLDTDVLKKITWINTGALGDCLCLCYAFEGVSFDVWVMNDYGVKESWTKNFSIDIQYYCGLEIGIKHRPIWFTREGNMWLNCDSSSLVSYCRTKRSFREMVIGAGTTIEAVPYIPSFISLSTAMN</sequence>
<dbReference type="InterPro" id="IPR017451">
    <property type="entry name" value="F-box-assoc_interact_dom"/>
</dbReference>
<dbReference type="Pfam" id="PF00646">
    <property type="entry name" value="F-box"/>
    <property type="match status" value="1"/>
</dbReference>
<dbReference type="PROSITE" id="PS50181">
    <property type="entry name" value="FBOX"/>
    <property type="match status" value="1"/>
</dbReference>
<dbReference type="InterPro" id="IPR013187">
    <property type="entry name" value="F-box-assoc_dom_typ3"/>
</dbReference>
<reference evidence="2 3" key="1">
    <citation type="submission" date="2021-09" db="EMBL/GenBank/DDBJ databases">
        <title>Genomic insights and catalytic innovation underlie evolution of tropane alkaloids biosynthesis.</title>
        <authorList>
            <person name="Wang Y.-J."/>
            <person name="Tian T."/>
            <person name="Huang J.-P."/>
            <person name="Huang S.-X."/>
        </authorList>
    </citation>
    <scope>NUCLEOTIDE SEQUENCE [LARGE SCALE GENOMIC DNA]</scope>
    <source>
        <strain evidence="2">KIB-2018</strain>
        <tissue evidence="2">Leaf</tissue>
    </source>
</reference>
<dbReference type="NCBIfam" id="TIGR01640">
    <property type="entry name" value="F_box_assoc_1"/>
    <property type="match status" value="1"/>
</dbReference>
<dbReference type="InterPro" id="IPR036047">
    <property type="entry name" value="F-box-like_dom_sf"/>
</dbReference>
<dbReference type="Gene3D" id="1.20.1280.50">
    <property type="match status" value="1"/>
</dbReference>
<accession>A0AAV8TCZ1</accession>
<keyword evidence="3" id="KW-1185">Reference proteome</keyword>
<comment type="caution">
    <text evidence="2">The sequence shown here is derived from an EMBL/GenBank/DDBJ whole genome shotgun (WGS) entry which is preliminary data.</text>
</comment>